<evidence type="ECO:0000313" key="2">
    <source>
        <dbReference type="EMBL" id="ADY60787.1"/>
    </source>
</evidence>
<reference evidence="3" key="1">
    <citation type="submission" date="2011-02" db="EMBL/GenBank/DDBJ databases">
        <title>The complete genome of Planctomyces brasiliensis DSM 5305.</title>
        <authorList>
            <person name="Lucas S."/>
            <person name="Copeland A."/>
            <person name="Lapidus A."/>
            <person name="Bruce D."/>
            <person name="Goodwin L."/>
            <person name="Pitluck S."/>
            <person name="Kyrpides N."/>
            <person name="Mavromatis K."/>
            <person name="Pagani I."/>
            <person name="Ivanova N."/>
            <person name="Ovchinnikova G."/>
            <person name="Lu M."/>
            <person name="Detter J.C."/>
            <person name="Han C."/>
            <person name="Land M."/>
            <person name="Hauser L."/>
            <person name="Markowitz V."/>
            <person name="Cheng J.-F."/>
            <person name="Hugenholtz P."/>
            <person name="Woyke T."/>
            <person name="Wu D."/>
            <person name="Tindall B."/>
            <person name="Pomrenke H.G."/>
            <person name="Brambilla E."/>
            <person name="Klenk H.-P."/>
            <person name="Eisen J.A."/>
        </authorList>
    </citation>
    <scope>NUCLEOTIDE SEQUENCE [LARGE SCALE GENOMIC DNA]</scope>
    <source>
        <strain evidence="3">ATCC 49424 / DSM 5305 / JCM 21570 / NBRC 103401 / IFAM 1448</strain>
    </source>
</reference>
<evidence type="ECO:0000313" key="3">
    <source>
        <dbReference type="Proteomes" id="UP000006860"/>
    </source>
</evidence>
<dbReference type="HOGENOM" id="CLU_679496_0_0_0"/>
<name>F0SJH5_RUBBR</name>
<keyword evidence="3" id="KW-1185">Reference proteome</keyword>
<evidence type="ECO:0000256" key="1">
    <source>
        <dbReference type="SAM" id="MobiDB-lite"/>
    </source>
</evidence>
<organism evidence="2 3">
    <name type="scientific">Rubinisphaera brasiliensis (strain ATCC 49424 / DSM 5305 / JCM 21570 / IAM 15109 / NBRC 103401 / IFAM 1448)</name>
    <name type="common">Planctomyces brasiliensis</name>
    <dbReference type="NCBI Taxonomy" id="756272"/>
    <lineage>
        <taxon>Bacteria</taxon>
        <taxon>Pseudomonadati</taxon>
        <taxon>Planctomycetota</taxon>
        <taxon>Planctomycetia</taxon>
        <taxon>Planctomycetales</taxon>
        <taxon>Planctomycetaceae</taxon>
        <taxon>Rubinisphaera</taxon>
    </lineage>
</organism>
<dbReference type="Proteomes" id="UP000006860">
    <property type="component" value="Chromosome"/>
</dbReference>
<protein>
    <submittedName>
        <fullName evidence="2">Uncharacterized protein</fullName>
    </submittedName>
</protein>
<dbReference type="AlphaFoldDB" id="F0SJH5"/>
<dbReference type="RefSeq" id="WP_013629508.1">
    <property type="nucleotide sequence ID" value="NC_015174.1"/>
</dbReference>
<dbReference type="STRING" id="756272.Plabr_3190"/>
<sequence>MQQREKILAIGFTIALVLWQGWPLIQRTFFQPLDDLRAELKAIEENIEAKDAKQLQMIQTAGRLADWRNQSLPQNDLDAQRLYQQWLTDLTQLSGWKDVRVSPGRRIDRGERYAALQVAVEGTATMEEFAMFLYHFDRINLLHRIERLGIERRDDSDNAALRISLVAEGVSLETASDTDELFPRARLAREAGRSDRKIQLTPADAPFVAGLRVRIGDEYVRLIAQEDDAWTVERGIDGTSAASHAAGVILEAAPIAADEAEQDWSGYSRMIADSPFRRASPAAAPPVRTPPPQNDEARDFRLVASVVRGDEPQAWLHNAQKNQRIVLSEEGTFSISDISARVVEIARTHIVFEASGATWKLELGDSLRSMSRVSDPTQPSPSPTAVTPDSDGESSAPVATESPDN</sequence>
<accession>F0SJH5</accession>
<proteinExistence type="predicted"/>
<feature type="region of interest" description="Disordered" evidence="1">
    <location>
        <begin position="368"/>
        <end position="405"/>
    </location>
</feature>
<feature type="compositionally biased region" description="Polar residues" evidence="1">
    <location>
        <begin position="368"/>
        <end position="387"/>
    </location>
</feature>
<gene>
    <name evidence="2" type="ordered locus">Plabr_3190</name>
</gene>
<dbReference type="OrthoDB" id="213434at2"/>
<dbReference type="EMBL" id="CP002546">
    <property type="protein sequence ID" value="ADY60787.1"/>
    <property type="molecule type" value="Genomic_DNA"/>
</dbReference>
<dbReference type="eggNOG" id="ENOG50324SV">
    <property type="taxonomic scope" value="Bacteria"/>
</dbReference>
<dbReference type="KEGG" id="pbs:Plabr_3190"/>